<dbReference type="GO" id="GO:0050566">
    <property type="term" value="F:asparaginyl-tRNA synthase (glutamine-hydrolyzing) activity"/>
    <property type="evidence" value="ECO:0007669"/>
    <property type="project" value="RHEA"/>
</dbReference>
<dbReference type="Gene3D" id="1.10.20.60">
    <property type="entry name" value="Glu-tRNAGln amidotransferase C subunit, N-terminal domain"/>
    <property type="match status" value="1"/>
</dbReference>
<protein>
    <recommendedName>
        <fullName evidence="1">Aspartyl/glutamyl-tRNA(Asn/Gln) amidotransferase subunit C</fullName>
        <shortName evidence="1">Asp/Glu-ADT subunit C</shortName>
        <ecNumber evidence="1">6.3.5.-</ecNumber>
    </recommendedName>
</protein>
<name>A0A239WQF0_9ACTN</name>
<dbReference type="GO" id="GO:0016740">
    <property type="term" value="F:transferase activity"/>
    <property type="evidence" value="ECO:0007669"/>
    <property type="project" value="UniProtKB-KW"/>
</dbReference>
<dbReference type="InterPro" id="IPR003837">
    <property type="entry name" value="GatC"/>
</dbReference>
<dbReference type="EMBL" id="LT906441">
    <property type="protein sequence ID" value="SNV36479.1"/>
    <property type="molecule type" value="Genomic_DNA"/>
</dbReference>
<evidence type="ECO:0000256" key="1">
    <source>
        <dbReference type="HAMAP-Rule" id="MF_00122"/>
    </source>
</evidence>
<dbReference type="GO" id="GO:0005524">
    <property type="term" value="F:ATP binding"/>
    <property type="evidence" value="ECO:0007669"/>
    <property type="project" value="UniProtKB-KW"/>
</dbReference>
<dbReference type="KEGG" id="cgrn:4412665_01368"/>
<dbReference type="eggNOG" id="COG0721">
    <property type="taxonomic scope" value="Bacteria"/>
</dbReference>
<dbReference type="GO" id="GO:0050567">
    <property type="term" value="F:glutaminyl-tRNA synthase (glutamine-hydrolyzing) activity"/>
    <property type="evidence" value="ECO:0007669"/>
    <property type="project" value="UniProtKB-UniRule"/>
</dbReference>
<dbReference type="GO" id="GO:0070681">
    <property type="term" value="P:glutaminyl-tRNAGln biosynthesis via transamidation"/>
    <property type="evidence" value="ECO:0007669"/>
    <property type="project" value="TreeGrafter"/>
</dbReference>
<dbReference type="PANTHER" id="PTHR15004:SF0">
    <property type="entry name" value="GLUTAMYL-TRNA(GLN) AMIDOTRANSFERASE SUBUNIT C, MITOCHONDRIAL"/>
    <property type="match status" value="1"/>
</dbReference>
<evidence type="ECO:0000313" key="2">
    <source>
        <dbReference type="EMBL" id="SNV36479.1"/>
    </source>
</evidence>
<comment type="similarity">
    <text evidence="1">Belongs to the GatC family.</text>
</comment>
<dbReference type="Pfam" id="PF02686">
    <property type="entry name" value="GatC"/>
    <property type="match status" value="1"/>
</dbReference>
<keyword evidence="1" id="KW-0648">Protein biosynthesis</keyword>
<keyword evidence="2" id="KW-0808">Transferase</keyword>
<dbReference type="HAMAP" id="MF_00122">
    <property type="entry name" value="GatC"/>
    <property type="match status" value="1"/>
</dbReference>
<keyword evidence="1" id="KW-0067">ATP-binding</keyword>
<proteinExistence type="inferred from homology"/>
<dbReference type="GO" id="GO:0006412">
    <property type="term" value="P:translation"/>
    <property type="evidence" value="ECO:0007669"/>
    <property type="project" value="UniProtKB-UniRule"/>
</dbReference>
<dbReference type="NCBIfam" id="TIGR00135">
    <property type="entry name" value="gatC"/>
    <property type="match status" value="1"/>
</dbReference>
<organism evidence="2 3">
    <name type="scientific">Cutibacterium granulosum</name>
    <dbReference type="NCBI Taxonomy" id="33011"/>
    <lineage>
        <taxon>Bacteria</taxon>
        <taxon>Bacillati</taxon>
        <taxon>Actinomycetota</taxon>
        <taxon>Actinomycetes</taxon>
        <taxon>Propionibacteriales</taxon>
        <taxon>Propionibacteriaceae</taxon>
        <taxon>Cutibacterium</taxon>
    </lineage>
</organism>
<gene>
    <name evidence="1 2" type="primary">gatC</name>
    <name evidence="2" type="ORF">SAMEA4412665_01368</name>
</gene>
<dbReference type="PANTHER" id="PTHR15004">
    <property type="entry name" value="GLUTAMYL-TRNA(GLN) AMIDOTRANSFERASE SUBUNIT C, MITOCHONDRIAL"/>
    <property type="match status" value="1"/>
</dbReference>
<dbReference type="EC" id="6.3.5.-" evidence="1"/>
<accession>A0A239WQF0</accession>
<comment type="catalytic activity">
    <reaction evidence="1">
        <text>L-glutamyl-tRNA(Gln) + L-glutamine + ATP + H2O = L-glutaminyl-tRNA(Gln) + L-glutamate + ADP + phosphate + H(+)</text>
        <dbReference type="Rhea" id="RHEA:17521"/>
        <dbReference type="Rhea" id="RHEA-COMP:9681"/>
        <dbReference type="Rhea" id="RHEA-COMP:9684"/>
        <dbReference type="ChEBI" id="CHEBI:15377"/>
        <dbReference type="ChEBI" id="CHEBI:15378"/>
        <dbReference type="ChEBI" id="CHEBI:29985"/>
        <dbReference type="ChEBI" id="CHEBI:30616"/>
        <dbReference type="ChEBI" id="CHEBI:43474"/>
        <dbReference type="ChEBI" id="CHEBI:58359"/>
        <dbReference type="ChEBI" id="CHEBI:78520"/>
        <dbReference type="ChEBI" id="CHEBI:78521"/>
        <dbReference type="ChEBI" id="CHEBI:456216"/>
    </reaction>
</comment>
<evidence type="ECO:0000313" key="3">
    <source>
        <dbReference type="Proteomes" id="UP000215332"/>
    </source>
</evidence>
<comment type="catalytic activity">
    <reaction evidence="1">
        <text>L-aspartyl-tRNA(Asn) + L-glutamine + ATP + H2O = L-asparaginyl-tRNA(Asn) + L-glutamate + ADP + phosphate + 2 H(+)</text>
        <dbReference type="Rhea" id="RHEA:14513"/>
        <dbReference type="Rhea" id="RHEA-COMP:9674"/>
        <dbReference type="Rhea" id="RHEA-COMP:9677"/>
        <dbReference type="ChEBI" id="CHEBI:15377"/>
        <dbReference type="ChEBI" id="CHEBI:15378"/>
        <dbReference type="ChEBI" id="CHEBI:29985"/>
        <dbReference type="ChEBI" id="CHEBI:30616"/>
        <dbReference type="ChEBI" id="CHEBI:43474"/>
        <dbReference type="ChEBI" id="CHEBI:58359"/>
        <dbReference type="ChEBI" id="CHEBI:78515"/>
        <dbReference type="ChEBI" id="CHEBI:78516"/>
        <dbReference type="ChEBI" id="CHEBI:456216"/>
    </reaction>
</comment>
<dbReference type="SUPFAM" id="SSF141000">
    <property type="entry name" value="Glu-tRNAGln amidotransferase C subunit"/>
    <property type="match status" value="1"/>
</dbReference>
<sequence length="98" mass="10571">MALTPDDVARLAGLARIDLTEEEKENLAPQLGLILDSVAVVSQVASADVPPSSHALPLSNVFREDVVAPSMPVDDALAMAPKVEDNRFRVPRILQEEQ</sequence>
<reference evidence="2 3" key="1">
    <citation type="submission" date="2017-06" db="EMBL/GenBank/DDBJ databases">
        <authorList>
            <consortium name="Pathogen Informatics"/>
        </authorList>
    </citation>
    <scope>NUCLEOTIDE SEQUENCE [LARGE SCALE GENOMIC DNA]</scope>
    <source>
        <strain evidence="2 3">NCTC11865</strain>
    </source>
</reference>
<keyword evidence="1 2" id="KW-0436">Ligase</keyword>
<comment type="subunit">
    <text evidence="1">Heterotrimer of A, B and C subunits.</text>
</comment>
<keyword evidence="1" id="KW-0547">Nucleotide-binding</keyword>
<comment type="function">
    <text evidence="1">Allows the formation of correctly charged Asn-tRNA(Asn) or Gln-tRNA(Gln) through the transamidation of misacylated Asp-tRNA(Asn) or Glu-tRNA(Gln) in organisms which lack either or both of asparaginyl-tRNA or glutaminyl-tRNA synthetases. The reaction takes place in the presence of glutamine and ATP through an activated phospho-Asp-tRNA(Asn) or phospho-Glu-tRNA(Gln).</text>
</comment>
<dbReference type="InterPro" id="IPR036113">
    <property type="entry name" value="Asp/Glu-ADT_sf_sub_c"/>
</dbReference>
<dbReference type="AlphaFoldDB" id="A0A239WQF0"/>
<dbReference type="Proteomes" id="UP000215332">
    <property type="component" value="Chromosome 1"/>
</dbReference>
<dbReference type="GO" id="GO:0006450">
    <property type="term" value="P:regulation of translational fidelity"/>
    <property type="evidence" value="ECO:0007669"/>
    <property type="project" value="InterPro"/>
</dbReference>